<evidence type="ECO:0000313" key="2">
    <source>
        <dbReference type="EMBL" id="CCH41181.1"/>
    </source>
</evidence>
<name>K0KE33_WICCF</name>
<dbReference type="Proteomes" id="UP000009328">
    <property type="component" value="Unassembled WGS sequence"/>
</dbReference>
<dbReference type="InParanoid" id="K0KE33"/>
<feature type="domain" description="F-box" evidence="1">
    <location>
        <begin position="1"/>
        <end position="52"/>
    </location>
</feature>
<organism evidence="2 3">
    <name type="scientific">Wickerhamomyces ciferrii (strain ATCC 14091 / BCRC 22168 / CBS 111 / JCM 3599 / NBRC 0793 / NRRL Y-1031 F-60-10)</name>
    <name type="common">Yeast</name>
    <name type="synonym">Pichia ciferrii</name>
    <dbReference type="NCBI Taxonomy" id="1206466"/>
    <lineage>
        <taxon>Eukaryota</taxon>
        <taxon>Fungi</taxon>
        <taxon>Dikarya</taxon>
        <taxon>Ascomycota</taxon>
        <taxon>Saccharomycotina</taxon>
        <taxon>Saccharomycetes</taxon>
        <taxon>Phaffomycetales</taxon>
        <taxon>Wickerhamomycetaceae</taxon>
        <taxon>Wickerhamomyces</taxon>
    </lineage>
</organism>
<evidence type="ECO:0000313" key="3">
    <source>
        <dbReference type="Proteomes" id="UP000009328"/>
    </source>
</evidence>
<reference evidence="2 3" key="1">
    <citation type="journal article" date="2012" name="Eukaryot. Cell">
        <title>Draft genome sequence of Wickerhamomyces ciferrii NRRL Y-1031 F-60-10.</title>
        <authorList>
            <person name="Schneider J."/>
            <person name="Andrea H."/>
            <person name="Blom J."/>
            <person name="Jaenicke S."/>
            <person name="Ruckert C."/>
            <person name="Schorsch C."/>
            <person name="Szczepanowski R."/>
            <person name="Farwick M."/>
            <person name="Goesmann A."/>
            <person name="Puhler A."/>
            <person name="Schaffer S."/>
            <person name="Tauch A."/>
            <person name="Kohler T."/>
            <person name="Brinkrolf K."/>
        </authorList>
    </citation>
    <scope>NUCLEOTIDE SEQUENCE [LARGE SCALE GENOMIC DNA]</scope>
    <source>
        <strain evidence="3">ATCC 14091 / BCRC 22168 / CBS 111 / JCM 3599 / NBRC 0793 / NRRL Y-1031 F-60-10</strain>
    </source>
</reference>
<sequence length="674" mass="78306">MLDFTSLPDELIIKILYQLDSSDLLNLFRIKALDPIWSNLIVVNDDYNFKEIEDFNLKNIGGKNGFYQHGVDRRLRIPHGVLTTDWCSHKNLKYQFKPLLVLLVVNDLTRIVYWVRTMIYLFTLGQSTLFIIHWNDHTCASKVEEIENDSNDSDYSYQLRHHKTHTLYTDRLFEILKIFQDKLKILSIYAESVFDLRVQSTQFLNLVDRINFPNVDCLSFSQSYWNPEREEECNKLTTPHFITPALKDLYIQDCFRSIDLNNFNPPESIMFSSGTSIKPSNLISNDYLFLKLKKLFLNNVKNAIKKCSFPVLEELHVCSTISNQILTMEDLNAPELITLQIESNYLNLHLHNCEFPKLFNLHIEINGQLCLLDNYIPNVENLTIGGCDETEIESFKIERKAAFTGCILEKYKPRLFQAGNNSPLLADEKYSFPKLRSLNLKSNLCQFRILKQIDLELLNNLKITQVLNQSLSSLNSFKFNGLKSLHIDSILHENGFDATINLNAPNLETLYIQYGERYDILQSGKQVYAMNLFDNITECFPQLKHLYYDGPFLYSKGLINKPIQLFKNFNLLKLESLILDFHTEEIFFAIEGNHRISKVFHIIFENCNLPLIESLMIRAPKNIKLETSLPLEISSPKLENLCLNNAFLDDYIPVTIDSLGKIKYLKNLSIAHIQ</sequence>
<protein>
    <recommendedName>
        <fullName evidence="1">F-box domain-containing protein</fullName>
    </recommendedName>
</protein>
<dbReference type="HOGENOM" id="CLU_407798_0_0_1"/>
<dbReference type="PROSITE" id="PS50181">
    <property type="entry name" value="FBOX"/>
    <property type="match status" value="1"/>
</dbReference>
<comment type="caution">
    <text evidence="2">The sequence shown here is derived from an EMBL/GenBank/DDBJ whole genome shotgun (WGS) entry which is preliminary data.</text>
</comment>
<evidence type="ECO:0000259" key="1">
    <source>
        <dbReference type="PROSITE" id="PS50181"/>
    </source>
</evidence>
<dbReference type="InterPro" id="IPR001810">
    <property type="entry name" value="F-box_dom"/>
</dbReference>
<gene>
    <name evidence="2" type="ORF">BN7_718</name>
</gene>
<keyword evidence="3" id="KW-1185">Reference proteome</keyword>
<dbReference type="EMBL" id="CAIF01000013">
    <property type="protein sequence ID" value="CCH41181.1"/>
    <property type="molecule type" value="Genomic_DNA"/>
</dbReference>
<proteinExistence type="predicted"/>
<dbReference type="AlphaFoldDB" id="K0KE33"/>
<accession>K0KE33</accession>